<sequence>MRRRRFVSATTVGLLALPAERGRSSRADETATYSNQYDSIQAAVDAAGDGHLYVDDTKEEDDIRIDTDENDGLVIEWLGDSWVEQPADPDEDTHVFEVHGDSTYDLTLVNFRVRNPYNDDEDVFHQLHPDYDHNTDRRSAIELHREDPGPRTFRVLGGHVHHVNGYGVLAWNVNERAVIRDLTVQHTAQDGICVTGATAPDVTVSNCVCEDTGRHSFCFLDEIDTVRCSGVGRRPHTSGVYLEGLSDETDVFLETVIRGAVRAESGPHRRILEWTETGPTVRGSLVGINPQNCQFTPLRATVEDFTLTITRDDGSEHVGFVGDVDEDGAVVDHQEAVRIQDVTDGSATIILEDEGGSHPTEPAITLDNCAGGRFQLNTSNVSGLPVRIDRTRSAIVDVTSNDPWAATDEPFDDLEKTHVHVGSAGPEPTAGNDVRFLGRSDTDGDRGADYALWLDAYSRANRVSGTAYDAYAHRSVLDEGSDNETSDLVS</sequence>
<dbReference type="InterPro" id="IPR012334">
    <property type="entry name" value="Pectin_lyas_fold"/>
</dbReference>
<name>A0A8J8Q2F3_9EURY</name>
<proteinExistence type="predicted"/>
<evidence type="ECO:0000313" key="1">
    <source>
        <dbReference type="EMBL" id="TYL38900.1"/>
    </source>
</evidence>
<gene>
    <name evidence="1" type="ORF">CV102_10355</name>
</gene>
<dbReference type="SUPFAM" id="SSF51126">
    <property type="entry name" value="Pectin lyase-like"/>
    <property type="match status" value="1"/>
</dbReference>
<keyword evidence="2" id="KW-1185">Reference proteome</keyword>
<comment type="caution">
    <text evidence="1">The sequence shown here is derived from an EMBL/GenBank/DDBJ whole genome shotgun (WGS) entry which is preliminary data.</text>
</comment>
<dbReference type="Gene3D" id="2.160.20.10">
    <property type="entry name" value="Single-stranded right-handed beta-helix, Pectin lyase-like"/>
    <property type="match status" value="1"/>
</dbReference>
<dbReference type="InterPro" id="IPR011050">
    <property type="entry name" value="Pectin_lyase_fold/virulence"/>
</dbReference>
<reference evidence="1" key="1">
    <citation type="submission" date="2017-11" db="EMBL/GenBank/DDBJ databases">
        <authorList>
            <person name="Kajale S.C."/>
            <person name="Sharma A."/>
        </authorList>
    </citation>
    <scope>NUCLEOTIDE SEQUENCE</scope>
    <source>
        <strain evidence="1">LS1_42</strain>
    </source>
</reference>
<accession>A0A8J8Q2F3</accession>
<dbReference type="AlphaFoldDB" id="A0A8J8Q2F3"/>
<organism evidence="1 2">
    <name type="scientific">Natronococcus pandeyae</name>
    <dbReference type="NCBI Taxonomy" id="2055836"/>
    <lineage>
        <taxon>Archaea</taxon>
        <taxon>Methanobacteriati</taxon>
        <taxon>Methanobacteriota</taxon>
        <taxon>Stenosarchaea group</taxon>
        <taxon>Halobacteria</taxon>
        <taxon>Halobacteriales</taxon>
        <taxon>Natrialbaceae</taxon>
        <taxon>Natronococcus</taxon>
    </lineage>
</organism>
<protein>
    <submittedName>
        <fullName evidence="1">Uncharacterized protein</fullName>
    </submittedName>
</protein>
<dbReference type="Proteomes" id="UP000766904">
    <property type="component" value="Unassembled WGS sequence"/>
</dbReference>
<dbReference type="EMBL" id="PHNJ01000004">
    <property type="protein sequence ID" value="TYL38900.1"/>
    <property type="molecule type" value="Genomic_DNA"/>
</dbReference>
<dbReference type="RefSeq" id="WP_148857901.1">
    <property type="nucleotide sequence ID" value="NZ_PHNJ01000004.1"/>
</dbReference>
<evidence type="ECO:0000313" key="2">
    <source>
        <dbReference type="Proteomes" id="UP000766904"/>
    </source>
</evidence>